<dbReference type="SMART" id="SM00355">
    <property type="entry name" value="ZnF_C2H2"/>
    <property type="match status" value="2"/>
</dbReference>
<dbReference type="PROSITE" id="PS50157">
    <property type="entry name" value="ZINC_FINGER_C2H2_2"/>
    <property type="match status" value="1"/>
</dbReference>
<accession>A0A1S9RBI2</accession>
<feature type="compositionally biased region" description="Low complexity" evidence="2">
    <location>
        <begin position="29"/>
        <end position="47"/>
    </location>
</feature>
<dbReference type="EMBL" id="LJBN01000211">
    <property type="protein sequence ID" value="OOQ82766.1"/>
    <property type="molecule type" value="Genomic_DNA"/>
</dbReference>
<dbReference type="GO" id="GO:0008270">
    <property type="term" value="F:zinc ion binding"/>
    <property type="evidence" value="ECO:0007669"/>
    <property type="project" value="UniProtKB-KW"/>
</dbReference>
<feature type="compositionally biased region" description="Polar residues" evidence="2">
    <location>
        <begin position="329"/>
        <end position="341"/>
    </location>
</feature>
<feature type="compositionally biased region" description="Low complexity" evidence="2">
    <location>
        <begin position="308"/>
        <end position="320"/>
    </location>
</feature>
<sequence length="773" mass="82129">MDPRSHPSRPPSTSMPQGSTPLSSTPITSMPMPQYSMQPQYPVSQPHTLPPLQPHHTQSPAPHPYMGQPYRPDLSRFPASTHDVYGASTAPIMPHTTVGGHSPSFLAHPNHQTQNHHTQSYPPPPSVLPPASAAQSYPQPIAPAPPRDRRDFNGMPSGAFSYSDGKSWGMTPDVNGANGSPYGPPKDQPRTQVVGSQGRRGILPSVPGRATPVTNGVNGSAKSTTIPAKDADGKFPCPHCNKTYLHAKHLKRHLLRHTGDRPYMCVLCKDTFSRSDILKRHFQKCSIRRGNPTGATHLSHPHAHLKRSQQQAAAASAAAANTAKPIQDEVSNSVPSSNGVMSAQFGDGAVNGNGLAGGRPGFTDQQQHLGYAMAPVNGMNRGPGDHAFAEQAAARNSWMAAPKQNPYLMHHPGAEAHGQQLSVDRPLEQVKPLVVPDHKYPVMPGHHASQPGVDWTTFQHGADNGYMNPVFPHSMATGQESIHAPVDADRKFYPATTAGGPENGMNGLYLASTTLGGDACYLLLARCSGTEQIDIRFELHLLPRSPCLCEPPPSLPLLPPPISPLTTITTTSLRATAISSSIMSTNRPFLANFLAAFRAQSTLKTASQQSTTSSSLSSAQISTGARTIASKSGQHQHQHQHASSSQPAPSSSTSTSASALPTASASTAQTQAQQYHSHHYHTTDPTTSQPQTPSATSTSTPIPISRGPDRQRRGSDSSSGSGGFRDALGPEKWYIGGRTPAGEERFYRLGMVTKGGGRLGGGGRVGSIDQLSL</sequence>
<name>A0A1S9RBI2_PENBI</name>
<dbReference type="Gene3D" id="3.30.160.60">
    <property type="entry name" value="Classic Zinc Finger"/>
    <property type="match status" value="2"/>
</dbReference>
<feature type="compositionally biased region" description="Low complexity" evidence="2">
    <location>
        <begin position="110"/>
        <end position="120"/>
    </location>
</feature>
<keyword evidence="1" id="KW-0862">Zinc</keyword>
<feature type="compositionally biased region" description="Low complexity" evidence="2">
    <location>
        <begin position="129"/>
        <end position="139"/>
    </location>
</feature>
<feature type="region of interest" description="Disordered" evidence="2">
    <location>
        <begin position="604"/>
        <end position="739"/>
    </location>
</feature>
<dbReference type="SUPFAM" id="SSF57667">
    <property type="entry name" value="beta-beta-alpha zinc fingers"/>
    <property type="match status" value="1"/>
</dbReference>
<gene>
    <name evidence="4" type="ORF">PEBR_37504</name>
</gene>
<comment type="caution">
    <text evidence="4">The sequence shown here is derived from an EMBL/GenBank/DDBJ whole genome shotgun (WGS) entry which is preliminary data.</text>
</comment>
<keyword evidence="1" id="KW-0863">Zinc-finger</keyword>
<evidence type="ECO:0000313" key="5">
    <source>
        <dbReference type="Proteomes" id="UP000190744"/>
    </source>
</evidence>
<feature type="region of interest" description="Disordered" evidence="2">
    <location>
        <begin position="754"/>
        <end position="773"/>
    </location>
</feature>
<keyword evidence="1" id="KW-0479">Metal-binding</keyword>
<feature type="compositionally biased region" description="Polar residues" evidence="2">
    <location>
        <begin position="212"/>
        <end position="225"/>
    </location>
</feature>
<feature type="region of interest" description="Disordered" evidence="2">
    <location>
        <begin position="307"/>
        <end position="345"/>
    </location>
</feature>
<dbReference type="PROSITE" id="PS00028">
    <property type="entry name" value="ZINC_FINGER_C2H2_1"/>
    <property type="match status" value="1"/>
</dbReference>
<dbReference type="PANTHER" id="PTHR42095:SF1">
    <property type="entry name" value="YALI0C12166P"/>
    <property type="match status" value="1"/>
</dbReference>
<evidence type="ECO:0000313" key="4">
    <source>
        <dbReference type="EMBL" id="OOQ82766.1"/>
    </source>
</evidence>
<feature type="compositionally biased region" description="Low complexity" evidence="2">
    <location>
        <begin position="604"/>
        <end position="625"/>
    </location>
</feature>
<feature type="compositionally biased region" description="Gly residues" evidence="2">
    <location>
        <begin position="754"/>
        <end position="765"/>
    </location>
</feature>
<dbReference type="Proteomes" id="UP000190744">
    <property type="component" value="Unassembled WGS sequence"/>
</dbReference>
<reference evidence="5" key="1">
    <citation type="submission" date="2015-09" db="EMBL/GenBank/DDBJ databases">
        <authorList>
            <person name="Fill T.P."/>
            <person name="Baretta J.F."/>
            <person name="de Almeida L.G."/>
            <person name="Rocha M."/>
            <person name="de Souza D.H."/>
            <person name="Malavazi I."/>
            <person name="Cerdeira L.T."/>
            <person name="Hong H."/>
            <person name="Samborskyy M."/>
            <person name="de Vasconcelos A.T."/>
            <person name="Leadlay P."/>
            <person name="Rodrigues-Filho E."/>
        </authorList>
    </citation>
    <scope>NUCLEOTIDE SEQUENCE [LARGE SCALE GENOMIC DNA]</scope>
    <source>
        <strain evidence="5">LaBioMMi 136</strain>
    </source>
</reference>
<dbReference type="PANTHER" id="PTHR42095">
    <property type="entry name" value="YALI0C12166P"/>
    <property type="match status" value="1"/>
</dbReference>
<protein>
    <submittedName>
        <fullName evidence="4">Putative C2H2 transcription factor (RfeC)</fullName>
    </submittedName>
</protein>
<feature type="compositionally biased region" description="Low complexity" evidence="2">
    <location>
        <begin position="683"/>
        <end position="706"/>
    </location>
</feature>
<proteinExistence type="predicted"/>
<organism evidence="4 5">
    <name type="scientific">Penicillium brasilianum</name>
    <dbReference type="NCBI Taxonomy" id="104259"/>
    <lineage>
        <taxon>Eukaryota</taxon>
        <taxon>Fungi</taxon>
        <taxon>Dikarya</taxon>
        <taxon>Ascomycota</taxon>
        <taxon>Pezizomycotina</taxon>
        <taxon>Eurotiomycetes</taxon>
        <taxon>Eurotiomycetidae</taxon>
        <taxon>Eurotiales</taxon>
        <taxon>Aspergillaceae</taxon>
        <taxon>Penicillium</taxon>
    </lineage>
</organism>
<dbReference type="InterPro" id="IPR013087">
    <property type="entry name" value="Znf_C2H2_type"/>
</dbReference>
<dbReference type="InterPro" id="IPR036236">
    <property type="entry name" value="Znf_C2H2_sf"/>
</dbReference>
<feature type="compositionally biased region" description="Polar residues" evidence="2">
    <location>
        <begin position="17"/>
        <end position="28"/>
    </location>
</feature>
<evidence type="ECO:0000256" key="2">
    <source>
        <dbReference type="SAM" id="MobiDB-lite"/>
    </source>
</evidence>
<evidence type="ECO:0000259" key="3">
    <source>
        <dbReference type="PROSITE" id="PS50157"/>
    </source>
</evidence>
<feature type="domain" description="C2H2-type" evidence="3">
    <location>
        <begin position="235"/>
        <end position="262"/>
    </location>
</feature>
<feature type="region of interest" description="Disordered" evidence="2">
    <location>
        <begin position="1"/>
        <end position="225"/>
    </location>
</feature>
<dbReference type="AlphaFoldDB" id="A0A1S9RBI2"/>
<evidence type="ECO:0000256" key="1">
    <source>
        <dbReference type="PROSITE-ProRule" id="PRU00042"/>
    </source>
</evidence>
<feature type="compositionally biased region" description="Low complexity" evidence="2">
    <location>
        <begin position="641"/>
        <end position="675"/>
    </location>
</feature>